<dbReference type="PROSITE" id="PS51029">
    <property type="entry name" value="MADF"/>
    <property type="match status" value="1"/>
</dbReference>
<name>A0A8K0CRI9_IGNLU</name>
<evidence type="ECO:0000313" key="4">
    <source>
        <dbReference type="Proteomes" id="UP000801492"/>
    </source>
</evidence>
<evidence type="ECO:0000259" key="2">
    <source>
        <dbReference type="PROSITE" id="PS51029"/>
    </source>
</evidence>
<accession>A0A8K0CRI9</accession>
<proteinExistence type="predicted"/>
<dbReference type="SMART" id="SM00595">
    <property type="entry name" value="MADF"/>
    <property type="match status" value="1"/>
</dbReference>
<dbReference type="AlphaFoldDB" id="A0A8K0CRI9"/>
<dbReference type="EMBL" id="VTPC01071717">
    <property type="protein sequence ID" value="KAF2889012.1"/>
    <property type="molecule type" value="Genomic_DNA"/>
</dbReference>
<dbReference type="InterPro" id="IPR006578">
    <property type="entry name" value="MADF-dom"/>
</dbReference>
<evidence type="ECO:0000313" key="3">
    <source>
        <dbReference type="EMBL" id="KAF2889012.1"/>
    </source>
</evidence>
<dbReference type="PANTHER" id="PTHR21505:SF12">
    <property type="entry name" value="MADF DOMAIN-CONTAINING PROTEIN-RELATED"/>
    <property type="match status" value="1"/>
</dbReference>
<feature type="non-terminal residue" evidence="3">
    <location>
        <position position="1"/>
    </location>
</feature>
<dbReference type="PANTHER" id="PTHR21505">
    <property type="entry name" value="MADF DOMAIN-CONTAINING PROTEIN-RELATED"/>
    <property type="match status" value="1"/>
</dbReference>
<sequence length="178" mass="20614">MFFESPVIIFGIIVTQSIEIYLAEDRTMEWTNKAVIQFLEAYQAEPCIWNLQHPDHRNRNKVADAWQRLREDLNFNCSLNDLKKKKDSLMASFRMLLNKKKKCGMDGDKLFKPNWFAFETMEKFLAPVYHYSTTIKTETVAIETDTENEKGSIDAGRVNVDQSSDETDSEGADEEILS</sequence>
<evidence type="ECO:0000256" key="1">
    <source>
        <dbReference type="SAM" id="MobiDB-lite"/>
    </source>
</evidence>
<feature type="region of interest" description="Disordered" evidence="1">
    <location>
        <begin position="146"/>
        <end position="178"/>
    </location>
</feature>
<protein>
    <recommendedName>
        <fullName evidence="2">MADF domain-containing protein</fullName>
    </recommendedName>
</protein>
<organism evidence="3 4">
    <name type="scientific">Ignelater luminosus</name>
    <name type="common">Cucubano</name>
    <name type="synonym">Pyrophorus luminosus</name>
    <dbReference type="NCBI Taxonomy" id="2038154"/>
    <lineage>
        <taxon>Eukaryota</taxon>
        <taxon>Metazoa</taxon>
        <taxon>Ecdysozoa</taxon>
        <taxon>Arthropoda</taxon>
        <taxon>Hexapoda</taxon>
        <taxon>Insecta</taxon>
        <taxon>Pterygota</taxon>
        <taxon>Neoptera</taxon>
        <taxon>Endopterygota</taxon>
        <taxon>Coleoptera</taxon>
        <taxon>Polyphaga</taxon>
        <taxon>Elateriformia</taxon>
        <taxon>Elateroidea</taxon>
        <taxon>Elateridae</taxon>
        <taxon>Agrypninae</taxon>
        <taxon>Pyrophorini</taxon>
        <taxon>Ignelater</taxon>
    </lineage>
</organism>
<comment type="caution">
    <text evidence="3">The sequence shown here is derived from an EMBL/GenBank/DDBJ whole genome shotgun (WGS) entry which is preliminary data.</text>
</comment>
<dbReference type="Pfam" id="PF10545">
    <property type="entry name" value="MADF_DNA_bdg"/>
    <property type="match status" value="1"/>
</dbReference>
<dbReference type="Proteomes" id="UP000801492">
    <property type="component" value="Unassembled WGS sequence"/>
</dbReference>
<gene>
    <name evidence="3" type="ORF">ILUMI_17161</name>
</gene>
<feature type="compositionally biased region" description="Acidic residues" evidence="1">
    <location>
        <begin position="163"/>
        <end position="178"/>
    </location>
</feature>
<keyword evidence="4" id="KW-1185">Reference proteome</keyword>
<reference evidence="3" key="1">
    <citation type="submission" date="2019-08" db="EMBL/GenBank/DDBJ databases">
        <title>The genome of the North American firefly Photinus pyralis.</title>
        <authorList>
            <consortium name="Photinus pyralis genome working group"/>
            <person name="Fallon T.R."/>
            <person name="Sander Lower S.E."/>
            <person name="Weng J.-K."/>
        </authorList>
    </citation>
    <scope>NUCLEOTIDE SEQUENCE</scope>
    <source>
        <strain evidence="3">TRF0915ILg1</strain>
        <tissue evidence="3">Whole body</tissue>
    </source>
</reference>
<dbReference type="OrthoDB" id="6784437at2759"/>
<feature type="domain" description="MADF" evidence="2">
    <location>
        <begin position="37"/>
        <end position="129"/>
    </location>
</feature>